<evidence type="ECO:0000256" key="1">
    <source>
        <dbReference type="ARBA" id="ARBA00009437"/>
    </source>
</evidence>
<keyword evidence="3" id="KW-0238">DNA-binding</keyword>
<dbReference type="InterPro" id="IPR037402">
    <property type="entry name" value="YidZ_PBP2"/>
</dbReference>
<dbReference type="Gene3D" id="1.10.10.10">
    <property type="entry name" value="Winged helix-like DNA-binding domain superfamily/Winged helix DNA-binding domain"/>
    <property type="match status" value="1"/>
</dbReference>
<evidence type="ECO:0000313" key="6">
    <source>
        <dbReference type="EMBL" id="PYD38445.1"/>
    </source>
</evidence>
<evidence type="ECO:0000256" key="3">
    <source>
        <dbReference type="ARBA" id="ARBA00023125"/>
    </source>
</evidence>
<name>A0A318P1C8_SERPL</name>
<dbReference type="CDD" id="cd08417">
    <property type="entry name" value="PBP2_Nitroaromatics_like"/>
    <property type="match status" value="1"/>
</dbReference>
<dbReference type="AlphaFoldDB" id="A0A318P1C8"/>
<dbReference type="Pfam" id="PF03466">
    <property type="entry name" value="LysR_substrate"/>
    <property type="match status" value="1"/>
</dbReference>
<dbReference type="PRINTS" id="PR00039">
    <property type="entry name" value="HTHLYSR"/>
</dbReference>
<proteinExistence type="inferred from homology"/>
<organism evidence="6 7">
    <name type="scientific">Serratia plymuthica</name>
    <dbReference type="NCBI Taxonomy" id="82996"/>
    <lineage>
        <taxon>Bacteria</taxon>
        <taxon>Pseudomonadati</taxon>
        <taxon>Pseudomonadota</taxon>
        <taxon>Gammaproteobacteria</taxon>
        <taxon>Enterobacterales</taxon>
        <taxon>Yersiniaceae</taxon>
        <taxon>Serratia</taxon>
    </lineage>
</organism>
<dbReference type="InterPro" id="IPR005119">
    <property type="entry name" value="LysR_subst-bd"/>
</dbReference>
<dbReference type="InterPro" id="IPR036390">
    <property type="entry name" value="WH_DNA-bd_sf"/>
</dbReference>
<dbReference type="OrthoDB" id="9815676at2"/>
<keyword evidence="2" id="KW-0805">Transcription regulation</keyword>
<dbReference type="RefSeq" id="WP_004948105.1">
    <property type="nucleotide sequence ID" value="NZ_PESE01000004.1"/>
</dbReference>
<comment type="similarity">
    <text evidence="1">Belongs to the LysR transcriptional regulatory family.</text>
</comment>
<dbReference type="GO" id="GO:0003677">
    <property type="term" value="F:DNA binding"/>
    <property type="evidence" value="ECO:0007669"/>
    <property type="project" value="UniProtKB-KW"/>
</dbReference>
<feature type="domain" description="HTH lysR-type" evidence="5">
    <location>
        <begin position="8"/>
        <end position="65"/>
    </location>
</feature>
<evidence type="ECO:0000256" key="4">
    <source>
        <dbReference type="ARBA" id="ARBA00023163"/>
    </source>
</evidence>
<dbReference type="InterPro" id="IPR050389">
    <property type="entry name" value="LysR-type_TF"/>
</dbReference>
<dbReference type="Gene3D" id="3.40.190.10">
    <property type="entry name" value="Periplasmic binding protein-like II"/>
    <property type="match status" value="2"/>
</dbReference>
<gene>
    <name evidence="6" type="ORF">CT690_14765</name>
</gene>
<keyword evidence="4" id="KW-0804">Transcription</keyword>
<dbReference type="InterPro" id="IPR000847">
    <property type="entry name" value="LysR_HTH_N"/>
</dbReference>
<dbReference type="PANTHER" id="PTHR30118">
    <property type="entry name" value="HTH-TYPE TRANSCRIPTIONAL REGULATOR LEUO-RELATED"/>
    <property type="match status" value="1"/>
</dbReference>
<protein>
    <submittedName>
        <fullName evidence="6">LysR family transcriptional regulator</fullName>
    </submittedName>
</protein>
<sequence>MRTQFAALSINMLQVLHAVLTTRNLSHAAEKLNSSQPQLSRQLAQLREAFGDPLLVRHGREYVLSPRGQEIILPLEKLINELKELSQKPEFEPLLCSRCFRFASSDYVAEHMLPQLVDYLQTVAPKVSVEYFTWKPNDYPLLANAELDLATTMIKEAPSGLRGRILGEDVPVCVMSARHVLAGKALEAKDYASWRHVRVSGGGDKDSFIDRELKEYGIYRQVALTVPFFSAAMEVVSSSNLLVTIPKHIAIMMAGKYNVTWCSIDFVKESHRYWMIWHERTHMAPEHKWFRNVVREIVAGSNFGITKYNSSNM</sequence>
<dbReference type="SUPFAM" id="SSF53850">
    <property type="entry name" value="Periplasmic binding protein-like II"/>
    <property type="match status" value="1"/>
</dbReference>
<dbReference type="PANTHER" id="PTHR30118:SF15">
    <property type="entry name" value="TRANSCRIPTIONAL REGULATORY PROTEIN"/>
    <property type="match status" value="1"/>
</dbReference>
<accession>A0A318P1C8</accession>
<dbReference type="SUPFAM" id="SSF46785">
    <property type="entry name" value="Winged helix' DNA-binding domain"/>
    <property type="match status" value="1"/>
</dbReference>
<evidence type="ECO:0000256" key="2">
    <source>
        <dbReference type="ARBA" id="ARBA00023015"/>
    </source>
</evidence>
<dbReference type="InterPro" id="IPR036388">
    <property type="entry name" value="WH-like_DNA-bd_sf"/>
</dbReference>
<dbReference type="PROSITE" id="PS50931">
    <property type="entry name" value="HTH_LYSR"/>
    <property type="match status" value="1"/>
</dbReference>
<evidence type="ECO:0000313" key="7">
    <source>
        <dbReference type="Proteomes" id="UP000248196"/>
    </source>
</evidence>
<evidence type="ECO:0000259" key="5">
    <source>
        <dbReference type="PROSITE" id="PS50931"/>
    </source>
</evidence>
<dbReference type="Pfam" id="PF00126">
    <property type="entry name" value="HTH_1"/>
    <property type="match status" value="1"/>
</dbReference>
<dbReference type="GO" id="GO:0003700">
    <property type="term" value="F:DNA-binding transcription factor activity"/>
    <property type="evidence" value="ECO:0007669"/>
    <property type="project" value="InterPro"/>
</dbReference>
<dbReference type="Proteomes" id="UP000248196">
    <property type="component" value="Unassembled WGS sequence"/>
</dbReference>
<reference evidence="6 7" key="1">
    <citation type="submission" date="2017-11" db="EMBL/GenBank/DDBJ databases">
        <title>Genome sequence of the oocydin A producing rhizobacterium Serratia plymuthica 4Rx5.</title>
        <authorList>
            <person name="Matilla M.A."/>
            <person name="Udaondo Z."/>
            <person name="Salmond G.P.C."/>
        </authorList>
    </citation>
    <scope>NUCLEOTIDE SEQUENCE [LARGE SCALE GENOMIC DNA]</scope>
    <source>
        <strain evidence="6 7">4Rx5</strain>
    </source>
</reference>
<dbReference type="EMBL" id="PESE01000004">
    <property type="protein sequence ID" value="PYD38445.1"/>
    <property type="molecule type" value="Genomic_DNA"/>
</dbReference>
<comment type="caution">
    <text evidence="6">The sequence shown here is derived from an EMBL/GenBank/DDBJ whole genome shotgun (WGS) entry which is preliminary data.</text>
</comment>